<evidence type="ECO:0008006" key="3">
    <source>
        <dbReference type="Google" id="ProtNLM"/>
    </source>
</evidence>
<gene>
    <name evidence="1" type="ORF">DA075_29195</name>
</gene>
<dbReference type="Proteomes" id="UP000244755">
    <property type="component" value="Chromosome 1"/>
</dbReference>
<dbReference type="InterPro" id="IPR027417">
    <property type="entry name" value="P-loop_NTPase"/>
</dbReference>
<dbReference type="SUPFAM" id="SSF52540">
    <property type="entry name" value="P-loop containing nucleoside triphosphate hydrolases"/>
    <property type="match status" value="1"/>
</dbReference>
<proteinExistence type="predicted"/>
<evidence type="ECO:0000313" key="1">
    <source>
        <dbReference type="EMBL" id="AWB24441.1"/>
    </source>
</evidence>
<dbReference type="AlphaFoldDB" id="A0A2R4WSB7"/>
<dbReference type="Gene3D" id="3.40.50.300">
    <property type="entry name" value="P-loop containing nucleotide triphosphate hydrolases"/>
    <property type="match status" value="1"/>
</dbReference>
<accession>A0A2R4WSB7</accession>
<dbReference type="EMBL" id="CP028843">
    <property type="protein sequence ID" value="AWB24441.1"/>
    <property type="molecule type" value="Genomic_DNA"/>
</dbReference>
<organism evidence="1 2">
    <name type="scientific">Methylobacterium currus</name>
    <dbReference type="NCBI Taxonomy" id="2051553"/>
    <lineage>
        <taxon>Bacteria</taxon>
        <taxon>Pseudomonadati</taxon>
        <taxon>Pseudomonadota</taxon>
        <taxon>Alphaproteobacteria</taxon>
        <taxon>Hyphomicrobiales</taxon>
        <taxon>Methylobacteriaceae</taxon>
        <taxon>Methylobacterium</taxon>
    </lineage>
</organism>
<sequence length="251" mass="28257">MIRCALAQSVRRPSAIYRRQFAHPFQANGVDVIVQVRKLGEGFDHPLLAVAAVFRLFANLSPFVQFVGRIMRVVEQGAPEALVNRGVVVFHAGANTASRWADFQAYTEANRDYFDQLLPVEGLDFGRGDEIKIEPAARDFLDQVDVRAQGGIDLQEIPLIRDNPEALDLLRPLHAQGYSTEQISVTSAELEAVPTTRARERQAMRQSLDMRIRTEMGRILSARGLRHDGRDLDRRRLGRTNFVILKGALDR</sequence>
<evidence type="ECO:0000313" key="2">
    <source>
        <dbReference type="Proteomes" id="UP000244755"/>
    </source>
</evidence>
<dbReference type="KEGG" id="mee:DA075_29195"/>
<keyword evidence="2" id="KW-1185">Reference proteome</keyword>
<name>A0A2R4WSB7_9HYPH</name>
<protein>
    <recommendedName>
        <fullName evidence="3">Helicase C-terminal domain-containing protein</fullName>
    </recommendedName>
</protein>
<reference evidence="1 2" key="1">
    <citation type="submission" date="2018-04" db="EMBL/GenBank/DDBJ databases">
        <title>Methylobacterium sp. PR1016A genome.</title>
        <authorList>
            <person name="Park W."/>
        </authorList>
    </citation>
    <scope>NUCLEOTIDE SEQUENCE [LARGE SCALE GENOMIC DNA]</scope>
    <source>
        <strain evidence="1 2">PR1016A</strain>
    </source>
</reference>